<reference evidence="1 2" key="1">
    <citation type="submission" date="2019-01" db="EMBL/GenBank/DDBJ databases">
        <title>Draft genome assembly of Photorhabdus luminescens subsp. sonorensis Caborca.</title>
        <authorList>
            <person name="Duong D.A."/>
            <person name="Espinosa-Artiles P."/>
            <person name="Orozco R.A."/>
            <person name="Molnar I."/>
            <person name="Stock P."/>
        </authorList>
    </citation>
    <scope>NUCLEOTIDE SEQUENCE [LARGE SCALE GENOMIC DNA]</scope>
    <source>
        <strain evidence="1 2">Caborca</strain>
    </source>
</reference>
<dbReference type="Proteomes" id="UP000307592">
    <property type="component" value="Unassembled WGS sequence"/>
</dbReference>
<evidence type="ECO:0008006" key="3">
    <source>
        <dbReference type="Google" id="ProtNLM"/>
    </source>
</evidence>
<dbReference type="AlphaFoldDB" id="A0A5C4RFB0"/>
<dbReference type="InterPro" id="IPR016039">
    <property type="entry name" value="Thiolase-like"/>
</dbReference>
<proteinExistence type="predicted"/>
<evidence type="ECO:0000313" key="1">
    <source>
        <dbReference type="EMBL" id="TNH42421.1"/>
    </source>
</evidence>
<name>A0A5C4RFB0_PHOLU</name>
<sequence>MIYVNQVFCEIMNKRSLRKTPRNRYSIYQKDLHRISQDELTDSTLLEGDQYSYTELGDSVLKKMENSIFLSDVDLSIFAYWTPEFDPDHSAFGPYFMDQYNLKGYSFDICDNGSLVSTTALGIADNYLSSDSASKILLLGMEQNTIPRNISNGFPIPERSCAIAALLTTEKSNENKWILLKTGQVSEWELADGLDAFGMVRNILHQLQLDEEDTVLLTERTGYFFKKIRFQIEAKDRKNSIKFAFLKPEVTGMNILLLLADKTLTPLNRRNILLVEHDMESLRIAWSVLQKI</sequence>
<accession>A0A5C4RFB0</accession>
<dbReference type="SUPFAM" id="SSF53901">
    <property type="entry name" value="Thiolase-like"/>
    <property type="match status" value="1"/>
</dbReference>
<gene>
    <name evidence="1" type="ORF">EP164_17095</name>
</gene>
<dbReference type="GO" id="GO:0016746">
    <property type="term" value="F:acyltransferase activity"/>
    <property type="evidence" value="ECO:0007669"/>
    <property type="project" value="InterPro"/>
</dbReference>
<protein>
    <recommendedName>
        <fullName evidence="3">Beta-ketoacyl synthase N-terminal domain-containing protein</fullName>
    </recommendedName>
</protein>
<comment type="caution">
    <text evidence="1">The sequence shown here is derived from an EMBL/GenBank/DDBJ whole genome shotgun (WGS) entry which is preliminary data.</text>
</comment>
<evidence type="ECO:0000313" key="2">
    <source>
        <dbReference type="Proteomes" id="UP000307592"/>
    </source>
</evidence>
<dbReference type="EMBL" id="SBIJ01000037">
    <property type="protein sequence ID" value="TNH42421.1"/>
    <property type="molecule type" value="Genomic_DNA"/>
</dbReference>
<dbReference type="RefSeq" id="WP_139656569.1">
    <property type="nucleotide sequence ID" value="NZ_CAWOQH010000163.1"/>
</dbReference>
<organism evidence="1 2">
    <name type="scientific">Photorhabdus luminescens subsp. sonorensis</name>
    <dbReference type="NCBI Taxonomy" id="1173677"/>
    <lineage>
        <taxon>Bacteria</taxon>
        <taxon>Pseudomonadati</taxon>
        <taxon>Pseudomonadota</taxon>
        <taxon>Gammaproteobacteria</taxon>
        <taxon>Enterobacterales</taxon>
        <taxon>Morganellaceae</taxon>
        <taxon>Photorhabdus</taxon>
    </lineage>
</organism>